<proteinExistence type="predicted"/>
<protein>
    <submittedName>
        <fullName evidence="1">Uncharacterized protein</fullName>
    </submittedName>
</protein>
<comment type="caution">
    <text evidence="1">The sequence shown here is derived from an EMBL/GenBank/DDBJ whole genome shotgun (WGS) entry which is preliminary data.</text>
</comment>
<organism evidence="1 2">
    <name type="scientific">Salix viminalis</name>
    <name type="common">Common osier</name>
    <name type="synonym">Basket willow</name>
    <dbReference type="NCBI Taxonomy" id="40686"/>
    <lineage>
        <taxon>Eukaryota</taxon>
        <taxon>Viridiplantae</taxon>
        <taxon>Streptophyta</taxon>
        <taxon>Embryophyta</taxon>
        <taxon>Tracheophyta</taxon>
        <taxon>Spermatophyta</taxon>
        <taxon>Magnoliopsida</taxon>
        <taxon>eudicotyledons</taxon>
        <taxon>Gunneridae</taxon>
        <taxon>Pentapetalae</taxon>
        <taxon>rosids</taxon>
        <taxon>fabids</taxon>
        <taxon>Malpighiales</taxon>
        <taxon>Salicaceae</taxon>
        <taxon>Saliceae</taxon>
        <taxon>Salix</taxon>
    </lineage>
</organism>
<evidence type="ECO:0000313" key="1">
    <source>
        <dbReference type="EMBL" id="KAJ6703290.1"/>
    </source>
</evidence>
<reference evidence="1" key="1">
    <citation type="submission" date="2022-11" db="EMBL/GenBank/DDBJ databases">
        <authorList>
            <person name="Hyden B.L."/>
            <person name="Feng K."/>
            <person name="Yates T."/>
            <person name="Jawdy S."/>
            <person name="Smart L.B."/>
            <person name="Muchero W."/>
        </authorList>
    </citation>
    <scope>NUCLEOTIDE SEQUENCE</scope>
    <source>
        <tissue evidence="1">Shoot tip</tissue>
    </source>
</reference>
<dbReference type="EMBL" id="JAPFFL010000009">
    <property type="protein sequence ID" value="KAJ6703290.1"/>
    <property type="molecule type" value="Genomic_DNA"/>
</dbReference>
<keyword evidence="2" id="KW-1185">Reference proteome</keyword>
<accession>A0A9Q0T7E8</accession>
<gene>
    <name evidence="1" type="ORF">OIU85_029276</name>
</gene>
<reference evidence="1" key="2">
    <citation type="journal article" date="2023" name="Int. J. Mol. Sci.">
        <title>De Novo Assembly and Annotation of 11 Diverse Shrub Willow (Salix) Genomes Reveals Novel Gene Organization in Sex-Linked Regions.</title>
        <authorList>
            <person name="Hyden B."/>
            <person name="Feng K."/>
            <person name="Yates T.B."/>
            <person name="Jawdy S."/>
            <person name="Cereghino C."/>
            <person name="Smart L.B."/>
            <person name="Muchero W."/>
        </authorList>
    </citation>
    <scope>NUCLEOTIDE SEQUENCE [LARGE SCALE GENOMIC DNA]</scope>
    <source>
        <tissue evidence="1">Shoot tip</tissue>
    </source>
</reference>
<evidence type="ECO:0000313" key="2">
    <source>
        <dbReference type="Proteomes" id="UP001151529"/>
    </source>
</evidence>
<sequence length="80" mass="8919">MERSEFGCISSLDKKFSDNLGAETMAVVFWDLVPCPGLEAIDKNSINDLPVNLYGVWLKEMICWGSYAGVACKRERVGDE</sequence>
<dbReference type="Proteomes" id="UP001151529">
    <property type="component" value="Chromosome 3"/>
</dbReference>
<dbReference type="AlphaFoldDB" id="A0A9Q0T7E8"/>
<name>A0A9Q0T7E8_SALVM</name>